<accession>A0ABR7JNK3</accession>
<comment type="caution">
    <text evidence="1">The sequence shown here is derived from an EMBL/GenBank/DDBJ whole genome shotgun (WGS) entry which is preliminary data.</text>
</comment>
<gene>
    <name evidence="1" type="ORF">H8923_06665</name>
</gene>
<evidence type="ECO:0000313" key="2">
    <source>
        <dbReference type="Proteomes" id="UP000609849"/>
    </source>
</evidence>
<name>A0ABR7JNK3_9FIRM</name>
<sequence>MNEYVVLRKVRKISDIEAICFKNKNGKVSNIYNFKYAELEMDFNDYNKCLWNNGKLSSAKLKLYGDMNKMYDKFNYINGEMYILTKDYIYKFLDVAKVDNYENNTVYIVNEIDNIYMYYEERDFKDKNKFCIEDFDRKIKRHFDVKVSDSDEYDNKYTPIEKIKRIYESIFK</sequence>
<proteinExistence type="predicted"/>
<dbReference type="RefSeq" id="WP_153973067.1">
    <property type="nucleotide sequence ID" value="NZ_JACRWE010000003.1"/>
</dbReference>
<dbReference type="Proteomes" id="UP000609849">
    <property type="component" value="Unassembled WGS sequence"/>
</dbReference>
<organism evidence="1 2">
    <name type="scientific">Romboutsia faecis</name>
    <dbReference type="NCBI Taxonomy" id="2764597"/>
    <lineage>
        <taxon>Bacteria</taxon>
        <taxon>Bacillati</taxon>
        <taxon>Bacillota</taxon>
        <taxon>Clostridia</taxon>
        <taxon>Peptostreptococcales</taxon>
        <taxon>Peptostreptococcaceae</taxon>
        <taxon>Romboutsia</taxon>
    </lineage>
</organism>
<keyword evidence="2" id="KW-1185">Reference proteome</keyword>
<protein>
    <submittedName>
        <fullName evidence="1">Uncharacterized protein</fullName>
    </submittedName>
</protein>
<evidence type="ECO:0000313" key="1">
    <source>
        <dbReference type="EMBL" id="MBC5996440.1"/>
    </source>
</evidence>
<dbReference type="EMBL" id="JACRWE010000003">
    <property type="protein sequence ID" value="MBC5996440.1"/>
    <property type="molecule type" value="Genomic_DNA"/>
</dbReference>
<reference evidence="1 2" key="1">
    <citation type="submission" date="2020-08" db="EMBL/GenBank/DDBJ databases">
        <authorList>
            <person name="Liu C."/>
            <person name="Sun Q."/>
        </authorList>
    </citation>
    <scope>NUCLEOTIDE SEQUENCE [LARGE SCALE GENOMIC DNA]</scope>
    <source>
        <strain evidence="1 2">NSJ-18</strain>
    </source>
</reference>